<organism evidence="1 2">
    <name type="scientific">Jiangella alba</name>
    <dbReference type="NCBI Taxonomy" id="561176"/>
    <lineage>
        <taxon>Bacteria</taxon>
        <taxon>Bacillati</taxon>
        <taxon>Actinomycetota</taxon>
        <taxon>Actinomycetes</taxon>
        <taxon>Jiangellales</taxon>
        <taxon>Jiangellaceae</taxon>
        <taxon>Jiangella</taxon>
    </lineage>
</organism>
<keyword evidence="2" id="KW-1185">Reference proteome</keyword>
<evidence type="ECO:0000313" key="2">
    <source>
        <dbReference type="Proteomes" id="UP000181980"/>
    </source>
</evidence>
<dbReference type="STRING" id="561176.SAMN04488561_0087"/>
<gene>
    <name evidence="1" type="ORF">SAMN04488561_0087</name>
</gene>
<dbReference type="RefSeq" id="WP_141711776.1">
    <property type="nucleotide sequence ID" value="NZ_FNUC01000001.1"/>
</dbReference>
<evidence type="ECO:0000313" key="1">
    <source>
        <dbReference type="EMBL" id="SED60753.1"/>
    </source>
</evidence>
<protein>
    <submittedName>
        <fullName evidence="1">Uncharacterized protein</fullName>
    </submittedName>
</protein>
<name>A0A1H5C1N6_9ACTN</name>
<dbReference type="AlphaFoldDB" id="A0A1H5C1N6"/>
<reference evidence="2" key="1">
    <citation type="submission" date="2016-10" db="EMBL/GenBank/DDBJ databases">
        <authorList>
            <person name="Varghese N."/>
            <person name="Submissions S."/>
        </authorList>
    </citation>
    <scope>NUCLEOTIDE SEQUENCE [LARGE SCALE GENOMIC DNA]</scope>
    <source>
        <strain evidence="2">DSM 45237</strain>
    </source>
</reference>
<accession>A0A1H5C1N6</accession>
<dbReference type="EMBL" id="FNUC01000001">
    <property type="protein sequence ID" value="SED60753.1"/>
    <property type="molecule type" value="Genomic_DNA"/>
</dbReference>
<dbReference type="Proteomes" id="UP000181980">
    <property type="component" value="Unassembled WGS sequence"/>
</dbReference>
<sequence length="72" mass="7872">MPRPRWCVVVVRCWVDGQDLKVRMLATGDVEGRLVRGSAAQAGEQLGRWLAALLALEPAADDDTGDEPETPR</sequence>
<proteinExistence type="predicted"/>
<dbReference type="OrthoDB" id="9962993at2"/>